<feature type="DNA-binding region" description="H-T-H motif" evidence="4">
    <location>
        <begin position="28"/>
        <end position="47"/>
    </location>
</feature>
<dbReference type="PROSITE" id="PS50977">
    <property type="entry name" value="HTH_TETR_2"/>
    <property type="match status" value="1"/>
</dbReference>
<dbReference type="InterPro" id="IPR001647">
    <property type="entry name" value="HTH_TetR"/>
</dbReference>
<keyword evidence="2 4" id="KW-0238">DNA-binding</keyword>
<dbReference type="Gene3D" id="1.10.10.60">
    <property type="entry name" value="Homeodomain-like"/>
    <property type="match status" value="1"/>
</dbReference>
<evidence type="ECO:0000313" key="6">
    <source>
        <dbReference type="EMBL" id="GAD87347.1"/>
    </source>
</evidence>
<dbReference type="SUPFAM" id="SSF46689">
    <property type="entry name" value="Homeodomain-like"/>
    <property type="match status" value="1"/>
</dbReference>
<keyword evidence="1" id="KW-0805">Transcription regulation</keyword>
<dbReference type="GeneID" id="91516055"/>
<dbReference type="Proteomes" id="UP000017048">
    <property type="component" value="Unassembled WGS sequence"/>
</dbReference>
<dbReference type="STRING" id="1824.SAMN05444423_104421"/>
<dbReference type="Pfam" id="PF00440">
    <property type="entry name" value="TetR_N"/>
    <property type="match status" value="1"/>
</dbReference>
<sequence>MPRDTLSKEQIVGAAIALLDEEGLDGLNMRALGQRLDSAATAMYWHVRNKDNLVRLAVDEVWGEIDLPEPGATDWRAAAETMATGMYAALTRHPWLVQAQASHLLYGPNKSRHDERALAVFEAAGFADDDADRAVAALFLFVLGNATGPAANVSLRRRLGKGGADPEVPLAQAVAEATEIAAAYPRLRARVERAATGTGYNAAPDSTFHFGLAALLDGIAARKAG</sequence>
<protein>
    <submittedName>
        <fullName evidence="6">TetR family transcriptional regulator</fullName>
    </submittedName>
</protein>
<dbReference type="OrthoDB" id="3818006at2"/>
<evidence type="ECO:0000256" key="2">
    <source>
        <dbReference type="ARBA" id="ARBA00023125"/>
    </source>
</evidence>
<dbReference type="Pfam" id="PF02909">
    <property type="entry name" value="TetR_C_1"/>
    <property type="match status" value="1"/>
</dbReference>
<dbReference type="SUPFAM" id="SSF48498">
    <property type="entry name" value="Tetracyclin repressor-like, C-terminal domain"/>
    <property type="match status" value="1"/>
</dbReference>
<dbReference type="InterPro" id="IPR036271">
    <property type="entry name" value="Tet_transcr_reg_TetR-rel_C_sf"/>
</dbReference>
<dbReference type="InterPro" id="IPR004111">
    <property type="entry name" value="Repressor_TetR_C"/>
</dbReference>
<proteinExistence type="predicted"/>
<dbReference type="eggNOG" id="COG1309">
    <property type="taxonomic scope" value="Bacteria"/>
</dbReference>
<keyword evidence="7" id="KW-1185">Reference proteome</keyword>
<dbReference type="EMBL" id="BAFO02000034">
    <property type="protein sequence ID" value="GAD87347.1"/>
    <property type="molecule type" value="Genomic_DNA"/>
</dbReference>
<evidence type="ECO:0000259" key="5">
    <source>
        <dbReference type="PROSITE" id="PS50977"/>
    </source>
</evidence>
<evidence type="ECO:0000256" key="4">
    <source>
        <dbReference type="PROSITE-ProRule" id="PRU00335"/>
    </source>
</evidence>
<gene>
    <name evidence="6" type="ORF">NCAST_34_04760</name>
</gene>
<dbReference type="PANTHER" id="PTHR30055">
    <property type="entry name" value="HTH-TYPE TRANSCRIPTIONAL REGULATOR RUTR"/>
    <property type="match status" value="1"/>
</dbReference>
<accession>U5EB51</accession>
<dbReference type="RefSeq" id="WP_019045942.1">
    <property type="nucleotide sequence ID" value="NZ_BAFO02000034.1"/>
</dbReference>
<organism evidence="6 7">
    <name type="scientific">Nocardia asteroides NBRC 15531</name>
    <dbReference type="NCBI Taxonomy" id="1110697"/>
    <lineage>
        <taxon>Bacteria</taxon>
        <taxon>Bacillati</taxon>
        <taxon>Actinomycetota</taxon>
        <taxon>Actinomycetes</taxon>
        <taxon>Mycobacteriales</taxon>
        <taxon>Nocardiaceae</taxon>
        <taxon>Nocardia</taxon>
    </lineage>
</organism>
<dbReference type="PANTHER" id="PTHR30055:SF151">
    <property type="entry name" value="TRANSCRIPTIONAL REGULATORY PROTEIN"/>
    <property type="match status" value="1"/>
</dbReference>
<dbReference type="InterPro" id="IPR009057">
    <property type="entry name" value="Homeodomain-like_sf"/>
</dbReference>
<reference evidence="6 7" key="1">
    <citation type="journal article" date="2014" name="BMC Genomics">
        <title>Genome based analysis of type-I polyketide synthase and nonribosomal peptide synthetase gene clusters in seven strains of five representative Nocardia species.</title>
        <authorList>
            <person name="Komaki H."/>
            <person name="Ichikawa N."/>
            <person name="Hosoyama A."/>
            <person name="Takahashi-Nakaguchi A."/>
            <person name="Matsuzawa T."/>
            <person name="Suzuki K."/>
            <person name="Fujita N."/>
            <person name="Gonoi T."/>
        </authorList>
    </citation>
    <scope>NUCLEOTIDE SEQUENCE [LARGE SCALE GENOMIC DNA]</scope>
    <source>
        <strain evidence="6 7">NBRC 15531</strain>
    </source>
</reference>
<evidence type="ECO:0000256" key="1">
    <source>
        <dbReference type="ARBA" id="ARBA00023015"/>
    </source>
</evidence>
<evidence type="ECO:0000313" key="7">
    <source>
        <dbReference type="Proteomes" id="UP000017048"/>
    </source>
</evidence>
<keyword evidence="3" id="KW-0804">Transcription</keyword>
<comment type="caution">
    <text evidence="6">The sequence shown here is derived from an EMBL/GenBank/DDBJ whole genome shotgun (WGS) entry which is preliminary data.</text>
</comment>
<dbReference type="InterPro" id="IPR050109">
    <property type="entry name" value="HTH-type_TetR-like_transc_reg"/>
</dbReference>
<dbReference type="AlphaFoldDB" id="U5EB51"/>
<dbReference type="GO" id="GO:0045892">
    <property type="term" value="P:negative regulation of DNA-templated transcription"/>
    <property type="evidence" value="ECO:0007669"/>
    <property type="project" value="InterPro"/>
</dbReference>
<feature type="domain" description="HTH tetR-type" evidence="5">
    <location>
        <begin position="5"/>
        <end position="65"/>
    </location>
</feature>
<dbReference type="Gene3D" id="1.10.357.10">
    <property type="entry name" value="Tetracycline Repressor, domain 2"/>
    <property type="match status" value="1"/>
</dbReference>
<name>U5EB51_NOCAS</name>
<evidence type="ECO:0000256" key="3">
    <source>
        <dbReference type="ARBA" id="ARBA00023163"/>
    </source>
</evidence>
<dbReference type="GO" id="GO:0000976">
    <property type="term" value="F:transcription cis-regulatory region binding"/>
    <property type="evidence" value="ECO:0007669"/>
    <property type="project" value="TreeGrafter"/>
</dbReference>
<dbReference type="GO" id="GO:0003700">
    <property type="term" value="F:DNA-binding transcription factor activity"/>
    <property type="evidence" value="ECO:0007669"/>
    <property type="project" value="TreeGrafter"/>
</dbReference>